<keyword evidence="2 6" id="KW-1003">Cell membrane</keyword>
<sequence>MTFRQFAINNVIRNKRLYAAYFLSSLFTVMVFFTFAIFAFHPAFFDGSIRGEVLYGMGVAGGIIYVFSFFFVLYSMSSFLQSRKKEFGLLMMQGMSTRQIRLMVFMENMLIGFFATLSGILLGLVFAKAILLLAENVLVIDEALHFYFPLWAIVVTFVSFIVLFLFISLFVSFILRTKKLVDLIKADKQSKGEPKASITLAIVAAVLLAAGYATALYVKGQVVIIAMLPVIIVVTIGTYLLFTQLSVYVIRRLKASKGIFWRKTNMVLFSDLSFRMKDNARTFFMVAIISTVAFSAIGSLYGFQSYLTKEVKDMSPYTYTYATSEADNSQIQEHTGMIDETLNNYDIQTDKASGELNYFEVDNSGRPQVLIAKESEYNHFAELQGEAEVEVDNQEAIVVSDSSKVMIGASKKERLMDVPIELSDGGSIQPNQFISTVVLPEMYSYYIVDDDTFESLPEPVETKTHIAWQAVEGSKDAIIEAGGILQNKFQAGLFQSIDYTIYTLNKSFGPVLFIGLFIGIVFFVSAGSFLYFRLYSDLDQDKEKFKSIAKMGLTDKELKKVINRQTVLLFFAPIVVALVHGAVALTALSHLFDYSLVHESALVLGTFALIQIIYFGIVRYFYTKQIRRVVFY</sequence>
<keyword evidence="3 6" id="KW-0812">Transmembrane</keyword>
<keyword evidence="5 6" id="KW-0472">Membrane</keyword>
<feature type="transmembrane region" description="Helical" evidence="6">
    <location>
        <begin position="110"/>
        <end position="134"/>
    </location>
</feature>
<keyword evidence="6" id="KW-0813">Transport</keyword>
<dbReference type="InterPro" id="IPR027022">
    <property type="entry name" value="ABC_permease_BceB-typ"/>
</dbReference>
<feature type="transmembrane region" description="Helical" evidence="6">
    <location>
        <begin position="511"/>
        <end position="532"/>
    </location>
</feature>
<dbReference type="Pfam" id="PF02687">
    <property type="entry name" value="FtsX"/>
    <property type="match status" value="1"/>
</dbReference>
<dbReference type="InterPro" id="IPR052536">
    <property type="entry name" value="ABC-4_Integral_Memb_Prot"/>
</dbReference>
<dbReference type="PANTHER" id="PTHR46795">
    <property type="entry name" value="ABC TRANSPORTER PERMEASE-RELATED-RELATED"/>
    <property type="match status" value="1"/>
</dbReference>
<protein>
    <submittedName>
        <fullName evidence="8">ABC transporter permease</fullName>
    </submittedName>
</protein>
<feature type="transmembrane region" description="Helical" evidence="6">
    <location>
        <begin position="146"/>
        <end position="175"/>
    </location>
</feature>
<evidence type="ECO:0000256" key="6">
    <source>
        <dbReference type="PIRNR" id="PIRNR018968"/>
    </source>
</evidence>
<dbReference type="RefSeq" id="WP_382398877.1">
    <property type="nucleotide sequence ID" value="NZ_JBHTNH010000010.1"/>
</dbReference>
<comment type="similarity">
    <text evidence="6">Belongs to the ABC-4 integral membrane protein family.</text>
</comment>
<dbReference type="Proteomes" id="UP001597178">
    <property type="component" value="Unassembled WGS sequence"/>
</dbReference>
<evidence type="ECO:0000256" key="1">
    <source>
        <dbReference type="ARBA" id="ARBA00004651"/>
    </source>
</evidence>
<gene>
    <name evidence="8" type="ORF">ACFQ4A_06785</name>
</gene>
<keyword evidence="4 6" id="KW-1133">Transmembrane helix</keyword>
<accession>A0ABW3ZSK3</accession>
<dbReference type="InterPro" id="IPR003838">
    <property type="entry name" value="ABC3_permease_C"/>
</dbReference>
<feature type="transmembrane region" description="Helical" evidence="6">
    <location>
        <begin position="196"/>
        <end position="218"/>
    </location>
</feature>
<proteinExistence type="inferred from homology"/>
<comment type="caution">
    <text evidence="8">The sequence shown here is derived from an EMBL/GenBank/DDBJ whole genome shotgun (WGS) entry which is preliminary data.</text>
</comment>
<dbReference type="EMBL" id="JBHTNH010000010">
    <property type="protein sequence ID" value="MFD1361371.1"/>
    <property type="molecule type" value="Genomic_DNA"/>
</dbReference>
<feature type="transmembrane region" description="Helical" evidence="6">
    <location>
        <begin position="224"/>
        <end position="250"/>
    </location>
</feature>
<evidence type="ECO:0000256" key="3">
    <source>
        <dbReference type="ARBA" id="ARBA00022692"/>
    </source>
</evidence>
<evidence type="ECO:0000259" key="7">
    <source>
        <dbReference type="Pfam" id="PF02687"/>
    </source>
</evidence>
<organism evidence="8 9">
    <name type="scientific">Lentibacillus salinarum</name>
    <dbReference type="NCBI Taxonomy" id="446820"/>
    <lineage>
        <taxon>Bacteria</taxon>
        <taxon>Bacillati</taxon>
        <taxon>Bacillota</taxon>
        <taxon>Bacilli</taxon>
        <taxon>Bacillales</taxon>
        <taxon>Bacillaceae</taxon>
        <taxon>Lentibacillus</taxon>
    </lineage>
</organism>
<dbReference type="PANTHER" id="PTHR46795:SF2">
    <property type="entry name" value="ABC TRANSPORTER, PERMEASE PROTEIN"/>
    <property type="match status" value="1"/>
</dbReference>
<feature type="domain" description="ABC3 transporter permease C-terminal" evidence="7">
    <location>
        <begin position="59"/>
        <end position="178"/>
    </location>
</feature>
<dbReference type="PIRSF" id="PIRSF018968">
    <property type="entry name" value="ABC_permease_BceB"/>
    <property type="match status" value="1"/>
</dbReference>
<comment type="subcellular location">
    <subcellularLocation>
        <location evidence="1 6">Cell membrane</location>
        <topology evidence="1 6">Multi-pass membrane protein</topology>
    </subcellularLocation>
</comment>
<evidence type="ECO:0000313" key="8">
    <source>
        <dbReference type="EMBL" id="MFD1361371.1"/>
    </source>
</evidence>
<name>A0ABW3ZSK3_9BACI</name>
<feature type="transmembrane region" description="Helical" evidence="6">
    <location>
        <begin position="600"/>
        <end position="622"/>
    </location>
</feature>
<evidence type="ECO:0000313" key="9">
    <source>
        <dbReference type="Proteomes" id="UP001597178"/>
    </source>
</evidence>
<evidence type="ECO:0000256" key="4">
    <source>
        <dbReference type="ARBA" id="ARBA00022989"/>
    </source>
</evidence>
<feature type="transmembrane region" description="Helical" evidence="6">
    <location>
        <begin position="283"/>
        <end position="303"/>
    </location>
</feature>
<evidence type="ECO:0000256" key="2">
    <source>
        <dbReference type="ARBA" id="ARBA00022475"/>
    </source>
</evidence>
<evidence type="ECO:0000256" key="5">
    <source>
        <dbReference type="ARBA" id="ARBA00023136"/>
    </source>
</evidence>
<reference evidence="9" key="1">
    <citation type="journal article" date="2019" name="Int. J. Syst. Evol. Microbiol.">
        <title>The Global Catalogue of Microorganisms (GCM) 10K type strain sequencing project: providing services to taxonomists for standard genome sequencing and annotation.</title>
        <authorList>
            <consortium name="The Broad Institute Genomics Platform"/>
            <consortium name="The Broad Institute Genome Sequencing Center for Infectious Disease"/>
            <person name="Wu L."/>
            <person name="Ma J."/>
        </authorList>
    </citation>
    <scope>NUCLEOTIDE SEQUENCE [LARGE SCALE GENOMIC DNA]</scope>
    <source>
        <strain evidence="9">CCUG 54822</strain>
    </source>
</reference>
<keyword evidence="9" id="KW-1185">Reference proteome</keyword>
<feature type="transmembrane region" description="Helical" evidence="6">
    <location>
        <begin position="566"/>
        <end position="588"/>
    </location>
</feature>
<feature type="transmembrane region" description="Helical" evidence="6">
    <location>
        <begin position="20"/>
        <end position="41"/>
    </location>
</feature>
<feature type="transmembrane region" description="Helical" evidence="6">
    <location>
        <begin position="53"/>
        <end position="74"/>
    </location>
</feature>